<dbReference type="InterPro" id="IPR003410">
    <property type="entry name" value="HYR_dom"/>
</dbReference>
<evidence type="ECO:0000256" key="4">
    <source>
        <dbReference type="SAM" id="SignalP"/>
    </source>
</evidence>
<dbReference type="Pfam" id="PF18962">
    <property type="entry name" value="Por_Secre_tail"/>
    <property type="match status" value="1"/>
</dbReference>
<dbReference type="EMBL" id="CP027062">
    <property type="protein sequence ID" value="AVI50492.1"/>
    <property type="molecule type" value="Genomic_DNA"/>
</dbReference>
<dbReference type="InterPro" id="IPR026444">
    <property type="entry name" value="Secre_tail"/>
</dbReference>
<organism evidence="6 7">
    <name type="scientific">Pukyongia salina</name>
    <dbReference type="NCBI Taxonomy" id="2094025"/>
    <lineage>
        <taxon>Bacteria</taxon>
        <taxon>Pseudomonadati</taxon>
        <taxon>Bacteroidota</taxon>
        <taxon>Flavobacteriia</taxon>
        <taxon>Flavobacteriales</taxon>
        <taxon>Flavobacteriaceae</taxon>
        <taxon>Pukyongia</taxon>
    </lineage>
</organism>
<keyword evidence="1 4" id="KW-0732">Signal</keyword>
<feature type="signal peptide" evidence="4">
    <location>
        <begin position="1"/>
        <end position="29"/>
    </location>
</feature>
<sequence length="1506" mass="156261">MKKVTFSNWRMLITSLLFASFGLFMQTEATGQNPGCAPTVGFPDPPAGLACPGVMTPAVIWEETFDSGFGVFTEDPVPVGANDLTISTNGDTPSSGTGSECNPEGMSGPEYVFLEGSFTLAGETHCMSTTVDLTAEAAPLYLSFWYYMFGDNIGDLIINVNGTQEFIATGQMQTSQTDPWLQGEVDLSAYAGLMVTIQVCMTEGNGAISTFESDTSIDHMQIFNCALPPPIINCPMDVVTSNDPGLCTAQVSFSDAVAIDPDGGPVTVMQTMGPPSGSDFPVGVTVIEFTATDDEGDTSTCQFTITVEDNEIPIVTCPADIVTDNDPGICGAVVTYPNPTVMDNCFMGGGIVVDELSTLYAGGNGLGANATVYFDATVAGNSLTLNEIDINTDAAAGVTVNADIYLIAGGTYSGNETNPGAWGAVASTASGPSADTNNPTTLVLTTPLTLNANTTYAVAVFMDQSVNYTNGNGTNEQYSNADITLDLGSATSGLFTGSVFSPRVWNGAVRYEYNASNAPYTVITGFPSGDVFPVGTTLTTLEYTDAGGNAVQCTFNVTVNDVEAPTVTCVGSAGTVNVSEDFDAGLPAGWSTVINTGTCDWENGTDLPTGDDFTTPAMFFDDDACGSGAPASNVSLLSDVYDTSGGATVTLGYDVAFQEAGGGSTGTVEVWDGAAWQQVALYNVDLDPDIQTESIDITAYSNAALQVRWTFDDNGGAWGWHYGVDNFSLDYDIAAAPFDVVLDANGMASVPATDLVIGWDDNCGAGGVTISGGGGGMPSTLATTLAGGNGNFGNMFDINALNEVTIQSFDIHGDTGATFDVEVYAKSGTWVGSEDNPGAWTLIGTAPGVVSNGDGVVTPLNLTLNYVIPAGETHAFYVTPTDFSTGGFNYTNGTATGNVFASDANIEFLEGAGKNYPFTGTTFQPRVFNGNILYETGSGGGGMVIDFTCDDLGITEVTIFATDAAGNESSCTAIVNVIDETPPVLVCQDVTIELGPDGTADINPEDLLANSPSTYDVVTISSDNQSGTEGFTDLTVPVTAAEVVSFDWDYTTPDGPAFDSFGYLLNGVYTELTDPLGALQQSGNSGPINLAPGDVFGFRSYSLDGLFGACTTTVSNFVPGFNGQFDPANWTVTLTNSDGDAFFVEIPGGPLSFDACGITVLAVDITEVTCDDIGTDYDETITITNPALMSSNVFSFTGTPTGATADAVLEVMTFGDIDGTGANEEMWTITDEDSNVTGTIGATGSFADQCNTTLTETFMIPAAMIDAWAADGQIDFTGTDVAGNINTVLCGGDFLSLRLMYSTGGNLTATVFASDASGNLAACQSMITVVDALAPEVTCPADQTVDPGPGNLFYTVPDYWAGGDATAADNCTDPVTVFSQDPPAGSQLPDGVYTVTLCATDEYGNEGCCTFELTVESILGAADNELGSAISMYPNPAAEQVTLANGSNILLDSAVIYDMNGKLVNTIDLRNMGSEMVIDVSQLASGVYMVQIAGEESTTVKRLIKE</sequence>
<name>A0A2S0HV10_9FLAO</name>
<dbReference type="NCBIfam" id="TIGR04183">
    <property type="entry name" value="Por_Secre_tail"/>
    <property type="match status" value="1"/>
</dbReference>
<feature type="domain" description="HYR" evidence="5">
    <location>
        <begin position="474"/>
        <end position="561"/>
    </location>
</feature>
<evidence type="ECO:0000313" key="7">
    <source>
        <dbReference type="Proteomes" id="UP000238442"/>
    </source>
</evidence>
<evidence type="ECO:0000313" key="6">
    <source>
        <dbReference type="EMBL" id="AVI50492.1"/>
    </source>
</evidence>
<dbReference type="Proteomes" id="UP000238442">
    <property type="component" value="Chromosome"/>
</dbReference>
<dbReference type="KEGG" id="aue:C5O00_04645"/>
<dbReference type="PROSITE" id="PS50825">
    <property type="entry name" value="HYR"/>
    <property type="match status" value="3"/>
</dbReference>
<accession>A0A2S0HV10</accession>
<feature type="chain" id="PRO_5015496708" description="HYR domain-containing protein" evidence="4">
    <location>
        <begin position="30"/>
        <end position="1506"/>
    </location>
</feature>
<feature type="domain" description="HYR" evidence="5">
    <location>
        <begin position="224"/>
        <end position="309"/>
    </location>
</feature>
<evidence type="ECO:0000256" key="1">
    <source>
        <dbReference type="ARBA" id="ARBA00022729"/>
    </source>
</evidence>
<dbReference type="GO" id="GO:0004553">
    <property type="term" value="F:hydrolase activity, hydrolyzing O-glycosyl compounds"/>
    <property type="evidence" value="ECO:0007669"/>
    <property type="project" value="UniProtKB-ARBA"/>
</dbReference>
<evidence type="ECO:0000256" key="3">
    <source>
        <dbReference type="SAM" id="MobiDB-lite"/>
    </source>
</evidence>
<dbReference type="SUPFAM" id="SSF49899">
    <property type="entry name" value="Concanavalin A-like lectins/glucanases"/>
    <property type="match status" value="1"/>
</dbReference>
<evidence type="ECO:0000256" key="2">
    <source>
        <dbReference type="ARBA" id="ARBA00022737"/>
    </source>
</evidence>
<proteinExistence type="predicted"/>
<dbReference type="GO" id="GO:0005975">
    <property type="term" value="P:carbohydrate metabolic process"/>
    <property type="evidence" value="ECO:0007669"/>
    <property type="project" value="UniProtKB-ARBA"/>
</dbReference>
<dbReference type="Gene3D" id="2.60.120.200">
    <property type="match status" value="1"/>
</dbReference>
<gene>
    <name evidence="6" type="ORF">C5O00_04645</name>
</gene>
<dbReference type="InterPro" id="IPR013320">
    <property type="entry name" value="ConA-like_dom_sf"/>
</dbReference>
<feature type="region of interest" description="Disordered" evidence="3">
    <location>
        <begin position="84"/>
        <end position="103"/>
    </location>
</feature>
<dbReference type="RefSeq" id="WP_105215378.1">
    <property type="nucleotide sequence ID" value="NZ_CP027062.1"/>
</dbReference>
<feature type="domain" description="HYR" evidence="5">
    <location>
        <begin position="1330"/>
        <end position="1417"/>
    </location>
</feature>
<reference evidence="6 7" key="1">
    <citation type="submission" date="2018-02" db="EMBL/GenBank/DDBJ databases">
        <title>Genomic analysis of the strain RR4-38 isolated from a seawater recirculating aquaculture system.</title>
        <authorList>
            <person name="Kim Y.-S."/>
            <person name="Jang Y.H."/>
            <person name="Kim K.-H."/>
        </authorList>
    </citation>
    <scope>NUCLEOTIDE SEQUENCE [LARGE SCALE GENOMIC DNA]</scope>
    <source>
        <strain evidence="6 7">RR4-38</strain>
    </source>
</reference>
<keyword evidence="2" id="KW-0677">Repeat</keyword>
<feature type="compositionally biased region" description="Polar residues" evidence="3">
    <location>
        <begin position="84"/>
        <end position="100"/>
    </location>
</feature>
<dbReference type="Pfam" id="PF02494">
    <property type="entry name" value="HYR"/>
    <property type="match status" value="3"/>
</dbReference>
<dbReference type="PANTHER" id="PTHR24273">
    <property type="entry name" value="FI04643P-RELATED"/>
    <property type="match status" value="1"/>
</dbReference>
<protein>
    <recommendedName>
        <fullName evidence="5">HYR domain-containing protein</fullName>
    </recommendedName>
</protein>
<keyword evidence="7" id="KW-1185">Reference proteome</keyword>
<dbReference type="PANTHER" id="PTHR24273:SF32">
    <property type="entry name" value="HYALIN"/>
    <property type="match status" value="1"/>
</dbReference>
<dbReference type="OrthoDB" id="9805017at2"/>
<evidence type="ECO:0000259" key="5">
    <source>
        <dbReference type="PROSITE" id="PS50825"/>
    </source>
</evidence>